<gene>
    <name evidence="5" type="ORF">CDL12_17898</name>
</gene>
<feature type="coiled-coil region" evidence="3">
    <location>
        <begin position="236"/>
        <end position="291"/>
    </location>
</feature>
<evidence type="ECO:0008006" key="7">
    <source>
        <dbReference type="Google" id="ProtNLM"/>
    </source>
</evidence>
<name>A0A2G9GWY5_9LAMI</name>
<dbReference type="GO" id="GO:0009904">
    <property type="term" value="P:chloroplast accumulation movement"/>
    <property type="evidence" value="ECO:0007669"/>
    <property type="project" value="TreeGrafter"/>
</dbReference>
<dbReference type="STRING" id="429701.A0A2G9GWY5"/>
<evidence type="ECO:0000313" key="6">
    <source>
        <dbReference type="Proteomes" id="UP000231279"/>
    </source>
</evidence>
<comment type="caution">
    <text evidence="5">The sequence shown here is derived from an EMBL/GenBank/DDBJ whole genome shotgun (WGS) entry which is preliminary data.</text>
</comment>
<dbReference type="PANTHER" id="PTHR32054:SF93">
    <property type="entry name" value="WEB FAMILY"/>
    <property type="match status" value="1"/>
</dbReference>
<keyword evidence="2 3" id="KW-0175">Coiled coil</keyword>
<reference evidence="6" key="1">
    <citation type="journal article" date="2018" name="Gigascience">
        <title>Genome assembly of the Pink Ipe (Handroanthus impetiginosus, Bignoniaceae), a highly valued, ecologically keystone Neotropical timber forest tree.</title>
        <authorList>
            <person name="Silva-Junior O.B."/>
            <person name="Grattapaglia D."/>
            <person name="Novaes E."/>
            <person name="Collevatti R.G."/>
        </authorList>
    </citation>
    <scope>NUCLEOTIDE SEQUENCE [LARGE SCALE GENOMIC DNA]</scope>
    <source>
        <strain evidence="6">cv. UFG-1</strain>
    </source>
</reference>
<dbReference type="EMBL" id="NKXS01003521">
    <property type="protein sequence ID" value="PIN09520.1"/>
    <property type="molecule type" value="Genomic_DNA"/>
</dbReference>
<organism evidence="5 6">
    <name type="scientific">Handroanthus impetiginosus</name>
    <dbReference type="NCBI Taxonomy" id="429701"/>
    <lineage>
        <taxon>Eukaryota</taxon>
        <taxon>Viridiplantae</taxon>
        <taxon>Streptophyta</taxon>
        <taxon>Embryophyta</taxon>
        <taxon>Tracheophyta</taxon>
        <taxon>Spermatophyta</taxon>
        <taxon>Magnoliopsida</taxon>
        <taxon>eudicotyledons</taxon>
        <taxon>Gunneridae</taxon>
        <taxon>Pentapetalae</taxon>
        <taxon>asterids</taxon>
        <taxon>lamiids</taxon>
        <taxon>Lamiales</taxon>
        <taxon>Bignoniaceae</taxon>
        <taxon>Crescentiina</taxon>
        <taxon>Tabebuia alliance</taxon>
        <taxon>Handroanthus</taxon>
    </lineage>
</organism>
<accession>A0A2G9GWY5</accession>
<proteinExistence type="inferred from homology"/>
<evidence type="ECO:0000256" key="4">
    <source>
        <dbReference type="SAM" id="MobiDB-lite"/>
    </source>
</evidence>
<sequence length="372" mass="41521">MVYDSHKTKGSPKAGGEGRIDTSSPFQSVKDVVSLFGEGPSMMIYIQHLFVMETVIGENWQKRCSFSWPKKELNKLKEQLKNAETTKAQAVTELGRVNGTVEDLTQKPKQFAEVNNANSAGPSGSLKMGLEIARVKYMATVSKLDAATQKLRKIRQEYDASANEIDTAAKKELNTRATDLDSMKIITLELDGAKESLHKVVEEENSLRSLLSAELEKRIKEETKARGVSHEMIFTIHQLTLESQNAKNEAEETKKQAEDLKREAKATRIELEEVEKKLVIAIHEAEEMKAAKARPIDQRMLSEKIDAAPKMKVAAAMAHVEAIIMETRKLGKAETIVAKKVLMPGLNSVFHKKKNQVEGSSPSYFPGEKRAW</sequence>
<evidence type="ECO:0000256" key="3">
    <source>
        <dbReference type="SAM" id="Coils"/>
    </source>
</evidence>
<evidence type="ECO:0000256" key="1">
    <source>
        <dbReference type="ARBA" id="ARBA00005485"/>
    </source>
</evidence>
<protein>
    <recommendedName>
        <fullName evidence="7">WEB family protein</fullName>
    </recommendedName>
</protein>
<dbReference type="PANTHER" id="PTHR32054">
    <property type="entry name" value="HEAVY CHAIN, PUTATIVE, EXPRESSED-RELATED-RELATED"/>
    <property type="match status" value="1"/>
</dbReference>
<dbReference type="GO" id="GO:0005829">
    <property type="term" value="C:cytosol"/>
    <property type="evidence" value="ECO:0007669"/>
    <property type="project" value="TreeGrafter"/>
</dbReference>
<evidence type="ECO:0000256" key="2">
    <source>
        <dbReference type="ARBA" id="ARBA00023054"/>
    </source>
</evidence>
<dbReference type="Proteomes" id="UP000231279">
    <property type="component" value="Unassembled WGS sequence"/>
</dbReference>
<comment type="similarity">
    <text evidence="1">Belongs to the WEB family.</text>
</comment>
<dbReference type="OrthoDB" id="1933125at2759"/>
<keyword evidence="6" id="KW-1185">Reference proteome</keyword>
<evidence type="ECO:0000313" key="5">
    <source>
        <dbReference type="EMBL" id="PIN09520.1"/>
    </source>
</evidence>
<dbReference type="GO" id="GO:0009903">
    <property type="term" value="P:chloroplast avoidance movement"/>
    <property type="evidence" value="ECO:0007669"/>
    <property type="project" value="TreeGrafter"/>
</dbReference>
<dbReference type="AlphaFoldDB" id="A0A2G9GWY5"/>
<feature type="coiled-coil region" evidence="3">
    <location>
        <begin position="144"/>
        <end position="171"/>
    </location>
</feature>
<feature type="region of interest" description="Disordered" evidence="4">
    <location>
        <begin position="1"/>
        <end position="23"/>
    </location>
</feature>